<accession>A0A9P4XMR3</accession>
<dbReference type="EMBL" id="QLNT01000004">
    <property type="protein sequence ID" value="KAF3074947.1"/>
    <property type="molecule type" value="Genomic_DNA"/>
</dbReference>
<protein>
    <submittedName>
        <fullName evidence="1">Uncharacterized protein</fullName>
    </submittedName>
</protein>
<proteinExistence type="predicted"/>
<dbReference type="Proteomes" id="UP000801864">
    <property type="component" value="Unassembled WGS sequence"/>
</dbReference>
<evidence type="ECO:0000313" key="1">
    <source>
        <dbReference type="EMBL" id="KAF3074947.1"/>
    </source>
</evidence>
<evidence type="ECO:0000313" key="2">
    <source>
        <dbReference type="Proteomes" id="UP000801864"/>
    </source>
</evidence>
<sequence>MEDRSGISKLLFSPQSEDDTRFAVILLDDNLFKDDDEGNGAVLKSSFAYHGSNLGGDEEQGMRVIEENIGKNALTVQCNIAQTIHGTMSEGGEPATLIVFQFAFMPRDKSQRFKKAEITISFSAGEVTKITPDGAWVTFQSETQQELSHSINPGLEAGIGPAKATVGYTWQLKKNTSIEGYSTVSGCTQMRRQSGSIRKARKNTILWALQENEQTKSGIPSFMQAAALLKREATQLEPMGQKFSAEITIQGEIGNQKWVSNKLADFRKMSGKCKRGEDIFFNPENNGRAFDNVNNLGEVKLDTYKQLVTIRPWVDGNEMATNQVIVPPEVTKDGFVAPSPAQVNMKPVAASTAPDIVATDLSVEDRAKNINRHPGDSSEELYGSRTVTAAFTLPNPTSVDLTSEDTGGEDWIMSLSIEEKQQRLEGLEEELLLVRNETRLVTQLIMLGREEGRLLKERRKLKGLL</sequence>
<organism evidence="1 2">
    <name type="scientific">Trichoderma lentiforme</name>
    <dbReference type="NCBI Taxonomy" id="1567552"/>
    <lineage>
        <taxon>Eukaryota</taxon>
        <taxon>Fungi</taxon>
        <taxon>Dikarya</taxon>
        <taxon>Ascomycota</taxon>
        <taxon>Pezizomycotina</taxon>
        <taxon>Sordariomycetes</taxon>
        <taxon>Hypocreomycetidae</taxon>
        <taxon>Hypocreales</taxon>
        <taxon>Hypocreaceae</taxon>
        <taxon>Trichoderma</taxon>
    </lineage>
</organism>
<comment type="caution">
    <text evidence="1">The sequence shown here is derived from an EMBL/GenBank/DDBJ whole genome shotgun (WGS) entry which is preliminary data.</text>
</comment>
<dbReference type="AlphaFoldDB" id="A0A9P4XMR3"/>
<reference evidence="1 2" key="1">
    <citation type="submission" date="2018-06" db="EMBL/GenBank/DDBJ databases">
        <title>Genome analysis of cellulolytic fungus Trichoderma lentiforme CFAM-422.</title>
        <authorList>
            <person name="Steindorff A.S."/>
            <person name="Formighieri E.F."/>
            <person name="Midorikawa G.E.O."/>
            <person name="Tamietti M.S."/>
            <person name="Ramos E.Z."/>
            <person name="Silva A.S."/>
            <person name="Bon E.P.S."/>
            <person name="Mendes T.D."/>
            <person name="Damaso M.C.T."/>
            <person name="Favaro L.C.L."/>
        </authorList>
    </citation>
    <scope>NUCLEOTIDE SEQUENCE [LARGE SCALE GENOMIC DNA]</scope>
    <source>
        <strain evidence="1 2">CFAM-422</strain>
    </source>
</reference>
<gene>
    <name evidence="1" type="ORF">CFAM422_002629</name>
</gene>
<name>A0A9P4XMR3_9HYPO</name>
<keyword evidence="2" id="KW-1185">Reference proteome</keyword>